<comment type="similarity">
    <text evidence="1 4">Belongs to the triosephosphate isomerase family.</text>
</comment>
<reference evidence="6" key="1">
    <citation type="submission" date="2022-10" db="EMBL/GenBank/DDBJ databases">
        <authorList>
            <person name="Chen Y."/>
            <person name="Dougan E. K."/>
            <person name="Chan C."/>
            <person name="Rhodes N."/>
            <person name="Thang M."/>
        </authorList>
    </citation>
    <scope>NUCLEOTIDE SEQUENCE</scope>
</reference>
<dbReference type="SUPFAM" id="SSF51351">
    <property type="entry name" value="Triosephosphate isomerase (TIM)"/>
    <property type="match status" value="1"/>
</dbReference>
<dbReference type="InterPro" id="IPR013785">
    <property type="entry name" value="Aldolase_TIM"/>
</dbReference>
<organism evidence="6">
    <name type="scientific">Cladocopium goreaui</name>
    <dbReference type="NCBI Taxonomy" id="2562237"/>
    <lineage>
        <taxon>Eukaryota</taxon>
        <taxon>Sar</taxon>
        <taxon>Alveolata</taxon>
        <taxon>Dinophyceae</taxon>
        <taxon>Suessiales</taxon>
        <taxon>Symbiodiniaceae</taxon>
        <taxon>Cladocopium</taxon>
    </lineage>
</organism>
<protein>
    <recommendedName>
        <fullName evidence="4">Triosephosphate isomerase</fullName>
        <ecNumber evidence="4">5.3.1.1</ecNumber>
    </recommendedName>
</protein>
<dbReference type="InterPro" id="IPR020861">
    <property type="entry name" value="Triosephosphate_isomerase_AS"/>
</dbReference>
<keyword evidence="4" id="KW-0312">Gluconeogenesis</keyword>
<evidence type="ECO:0000256" key="2">
    <source>
        <dbReference type="ARBA" id="ARBA00011738"/>
    </source>
</evidence>
<dbReference type="CDD" id="cd00311">
    <property type="entry name" value="TIM"/>
    <property type="match status" value="1"/>
</dbReference>
<dbReference type="GO" id="GO:0006096">
    <property type="term" value="P:glycolytic process"/>
    <property type="evidence" value="ECO:0007669"/>
    <property type="project" value="UniProtKB-KW"/>
</dbReference>
<dbReference type="PANTHER" id="PTHR21139">
    <property type="entry name" value="TRIOSEPHOSPHATE ISOMERASE"/>
    <property type="match status" value="1"/>
</dbReference>
<comment type="subunit">
    <text evidence="2">Homodimer.</text>
</comment>
<keyword evidence="4" id="KW-0324">Glycolysis</keyword>
<dbReference type="Gene3D" id="3.20.20.70">
    <property type="entry name" value="Aldolase class I"/>
    <property type="match status" value="1"/>
</dbReference>
<dbReference type="GO" id="GO:0005829">
    <property type="term" value="C:cytosol"/>
    <property type="evidence" value="ECO:0007669"/>
    <property type="project" value="TreeGrafter"/>
</dbReference>
<accession>A0A9P1FQ14</accession>
<feature type="region of interest" description="Disordered" evidence="5">
    <location>
        <begin position="1"/>
        <end position="26"/>
    </location>
</feature>
<dbReference type="GO" id="GO:0019563">
    <property type="term" value="P:glycerol catabolic process"/>
    <property type="evidence" value="ECO:0007669"/>
    <property type="project" value="TreeGrafter"/>
</dbReference>
<reference evidence="7 8" key="2">
    <citation type="submission" date="2024-05" db="EMBL/GenBank/DDBJ databases">
        <authorList>
            <person name="Chen Y."/>
            <person name="Shah S."/>
            <person name="Dougan E. K."/>
            <person name="Thang M."/>
            <person name="Chan C."/>
        </authorList>
    </citation>
    <scope>NUCLEOTIDE SEQUENCE [LARGE SCALE GENOMIC DNA]</scope>
</reference>
<evidence type="ECO:0000256" key="1">
    <source>
        <dbReference type="ARBA" id="ARBA00007422"/>
    </source>
</evidence>
<dbReference type="EMBL" id="CAMXCT020000850">
    <property type="protein sequence ID" value="CAL1137351.1"/>
    <property type="molecule type" value="Genomic_DNA"/>
</dbReference>
<dbReference type="GO" id="GO:0046166">
    <property type="term" value="P:glyceraldehyde-3-phosphate biosynthetic process"/>
    <property type="evidence" value="ECO:0007669"/>
    <property type="project" value="TreeGrafter"/>
</dbReference>
<dbReference type="PROSITE" id="PS51440">
    <property type="entry name" value="TIM_2"/>
    <property type="match status" value="1"/>
</dbReference>
<gene>
    <name evidence="6" type="ORF">C1SCF055_LOCUS11536</name>
</gene>
<proteinExistence type="inferred from homology"/>
<dbReference type="PANTHER" id="PTHR21139:SF2">
    <property type="entry name" value="TRIOSEPHOSPHATE ISOMERASE"/>
    <property type="match status" value="1"/>
</dbReference>
<dbReference type="NCBIfam" id="TIGR00419">
    <property type="entry name" value="tim"/>
    <property type="match status" value="1"/>
</dbReference>
<dbReference type="GO" id="GO:0006094">
    <property type="term" value="P:gluconeogenesis"/>
    <property type="evidence" value="ECO:0007669"/>
    <property type="project" value="UniProtKB-KW"/>
</dbReference>
<dbReference type="Proteomes" id="UP001152797">
    <property type="component" value="Unassembled WGS sequence"/>
</dbReference>
<dbReference type="EMBL" id="CAMXCT030000850">
    <property type="protein sequence ID" value="CAL4771288.1"/>
    <property type="molecule type" value="Genomic_DNA"/>
</dbReference>
<evidence type="ECO:0000313" key="6">
    <source>
        <dbReference type="EMBL" id="CAI3983976.1"/>
    </source>
</evidence>
<comment type="catalytic activity">
    <reaction evidence="4">
        <text>D-glyceraldehyde 3-phosphate = dihydroxyacetone phosphate</text>
        <dbReference type="Rhea" id="RHEA:18585"/>
        <dbReference type="ChEBI" id="CHEBI:57642"/>
        <dbReference type="ChEBI" id="CHEBI:59776"/>
        <dbReference type="EC" id="5.3.1.1"/>
    </reaction>
</comment>
<evidence type="ECO:0000256" key="4">
    <source>
        <dbReference type="RuleBase" id="RU363013"/>
    </source>
</evidence>
<dbReference type="InterPro" id="IPR000652">
    <property type="entry name" value="Triosephosphate_isomerase"/>
</dbReference>
<dbReference type="AlphaFoldDB" id="A0A9P1FQ14"/>
<comment type="caution">
    <text evidence="6">The sequence shown here is derived from an EMBL/GenBank/DDBJ whole genome shotgun (WGS) entry which is preliminary data.</text>
</comment>
<name>A0A9P1FQ14_9DINO</name>
<comment type="pathway">
    <text evidence="4">Carbohydrate biosynthesis; gluconeogenesis.</text>
</comment>
<sequence length="348" mass="37585">MDMAWPERRAAYPHKHRDDVGGTRGDLGHGDLTKVRAYQLIPWLNLSCGGCLSGVTPRKNIEAASACSGTMGAGAGAERAERPAEKRLFVGANWKCSLESVEQVDQLLSSIATAVSAETKGLAGLELCIFAPYVFLERARRILPTEIRVGSQNAWDAAEGFACTGVVTSSMLKGIGCDWVLLGHSDRRNVLGESHDLISQKVRRCLESGLKVNITIGEKKEAREKGQELQVLQEQLESVAKAVPADAWDRMAVAYEPVWAVGEGAVPCEPNEAQRVHSALRQWLKEKFGENTSKCLFLYTGSVNESNAEHYAALPDVDGFVVGRAGLDVEKLSAICRTLVSCKSGSGA</sequence>
<evidence type="ECO:0000313" key="7">
    <source>
        <dbReference type="EMBL" id="CAL4771288.1"/>
    </source>
</evidence>
<evidence type="ECO:0000256" key="5">
    <source>
        <dbReference type="SAM" id="MobiDB-lite"/>
    </source>
</evidence>
<dbReference type="EMBL" id="CAMXCT010000850">
    <property type="protein sequence ID" value="CAI3983976.1"/>
    <property type="molecule type" value="Genomic_DNA"/>
</dbReference>
<evidence type="ECO:0000313" key="8">
    <source>
        <dbReference type="Proteomes" id="UP001152797"/>
    </source>
</evidence>
<dbReference type="PROSITE" id="PS00171">
    <property type="entry name" value="TIM_1"/>
    <property type="match status" value="1"/>
</dbReference>
<keyword evidence="8" id="KW-1185">Reference proteome</keyword>
<dbReference type="OrthoDB" id="6715177at2759"/>
<keyword evidence="3 4" id="KW-0413">Isomerase</keyword>
<dbReference type="EC" id="5.3.1.1" evidence="4"/>
<dbReference type="InterPro" id="IPR035990">
    <property type="entry name" value="TIM_sf"/>
</dbReference>
<comment type="pathway">
    <text evidence="4">Carbohydrate degradation; glycolysis; D-glyceraldehyde 3-phosphate from glycerone phosphate: step 1/1.</text>
</comment>
<dbReference type="Pfam" id="PF00121">
    <property type="entry name" value="TIM"/>
    <property type="match status" value="1"/>
</dbReference>
<evidence type="ECO:0000256" key="3">
    <source>
        <dbReference type="ARBA" id="ARBA00023235"/>
    </source>
</evidence>
<dbReference type="GO" id="GO:0004807">
    <property type="term" value="F:triose-phosphate isomerase activity"/>
    <property type="evidence" value="ECO:0007669"/>
    <property type="project" value="UniProtKB-EC"/>
</dbReference>